<protein>
    <submittedName>
        <fullName evidence="2">Uncharacterized protein</fullName>
    </submittedName>
</protein>
<accession>A0A8S5LKV2</accession>
<reference evidence="2" key="1">
    <citation type="journal article" date="2021" name="Proc. Natl. Acad. Sci. U.S.A.">
        <title>A Catalog of Tens of Thousands of Viruses from Human Metagenomes Reveals Hidden Associations with Chronic Diseases.</title>
        <authorList>
            <person name="Tisza M.J."/>
            <person name="Buck C.B."/>
        </authorList>
    </citation>
    <scope>NUCLEOTIDE SEQUENCE</scope>
    <source>
        <strain evidence="2">CtcPV5</strain>
    </source>
</reference>
<evidence type="ECO:0000313" key="2">
    <source>
        <dbReference type="EMBL" id="DAD70562.1"/>
    </source>
</evidence>
<organism evidence="2">
    <name type="scientific">Siphoviridae sp. ctcPV5</name>
    <dbReference type="NCBI Taxonomy" id="2827582"/>
    <lineage>
        <taxon>Viruses</taxon>
        <taxon>Duplodnaviria</taxon>
        <taxon>Heunggongvirae</taxon>
        <taxon>Uroviricota</taxon>
        <taxon>Caudoviricetes</taxon>
    </lineage>
</organism>
<keyword evidence="1" id="KW-1133">Transmembrane helix</keyword>
<keyword evidence="1" id="KW-0472">Membrane</keyword>
<name>A0A8S5LKV2_9CAUD</name>
<proteinExistence type="predicted"/>
<sequence>MVIHCFFALCIDVLDLRYWSATNTRYIVYSFIWLVNGFYYLFFNQ</sequence>
<keyword evidence="1" id="KW-0812">Transmembrane</keyword>
<dbReference type="EMBL" id="BK015867">
    <property type="protein sequence ID" value="DAD70562.1"/>
    <property type="molecule type" value="Genomic_DNA"/>
</dbReference>
<feature type="transmembrane region" description="Helical" evidence="1">
    <location>
        <begin position="26"/>
        <end position="43"/>
    </location>
</feature>
<evidence type="ECO:0000256" key="1">
    <source>
        <dbReference type="SAM" id="Phobius"/>
    </source>
</evidence>